<dbReference type="InterPro" id="IPR012910">
    <property type="entry name" value="Plug_dom"/>
</dbReference>
<dbReference type="Gene3D" id="2.40.170.20">
    <property type="entry name" value="TonB-dependent receptor, beta-barrel domain"/>
    <property type="match status" value="1"/>
</dbReference>
<evidence type="ECO:0000256" key="2">
    <source>
        <dbReference type="ARBA" id="ARBA00022448"/>
    </source>
</evidence>
<dbReference type="SUPFAM" id="SSF56935">
    <property type="entry name" value="Porins"/>
    <property type="match status" value="1"/>
</dbReference>
<keyword evidence="18" id="KW-1185">Reference proteome</keyword>
<sequence>MTKTLLLLTAAPFALATPALAETTMAGAAADAVEASEAAEPQDAKNAPPAEIFSTGVAKGRDRLDSATSTSSLRATEIEKFGARSLAEVFRNIPGIRAEAIGEGLGSYTIRGLPLASNGSKWLNFQEDGLPVVEFGDINYLTPDSLMRFDLNVGQIETIRGGSASTFASNSPGGVINLISKTGDVEGGALQASTGIDYQDYRVDFSYGARLSETVRFHVGGYYREGEGPRDNGFTAYRGGQIKFNITKDLPTGYIRLYGKYLSDRTPLYQGVPIAVTGTNEDPRYSNVAGFDASRDVLQGRNISNYVIPNGQNNLTRFDARQGINPTVKSIGLEAQFDVGDWTITERFRYSDIGGSVQLILPLRIAPAATILGALNAPGGSLRYVNGDRAGQVVNNAGTATLNGNGLLVSGMLYNPQMKNMDNITNDLRASRVWKAGAGELTTTVGLYTSRQSVFNDFLGPNIVTDVRGGGNTALVDLINAGGIAQTQGGFFNFNASVAASFDADYQVLAPYASVNYKVGKFSFGGSVRFDRGNVEGQAFGYTIGATNIPTRPVDINRDGTISVAETRTAVFDFNAPSLVDYNYNYVSYSGSVNYRASDSLAAFARYSRGGRAAADRILLTPSIDPVTGRLAPGFRGYDVVTQTELGLKFRKSNVTLNVTGFLANTGEVNRQVTSNAAGETVAFLIERDYRAYGVEFEGAVTFGNFSLSAGATYTKAEITADATQPQFVGNTPRRQPNLIFQATPQYNTDLFTVGVNVVGHTDSYTQDVNQLRLPGFTIVSPFLQVRPADRVTVMLNVNNVFDTMGIVEISQGALPANGVVTGRTINPRTVSAAVRFNF</sequence>
<keyword evidence="6 14" id="KW-0732">Signal</keyword>
<dbReference type="Proteomes" id="UP000464468">
    <property type="component" value="Chromosome"/>
</dbReference>
<evidence type="ECO:0000256" key="13">
    <source>
        <dbReference type="RuleBase" id="RU003357"/>
    </source>
</evidence>
<accession>A0A7Z2NW17</accession>
<dbReference type="GO" id="GO:0015344">
    <property type="term" value="F:siderophore uptake transmembrane transporter activity"/>
    <property type="evidence" value="ECO:0007669"/>
    <property type="project" value="TreeGrafter"/>
</dbReference>
<evidence type="ECO:0000256" key="11">
    <source>
        <dbReference type="ARBA" id="ARBA00023237"/>
    </source>
</evidence>
<feature type="chain" id="PRO_5031040558" evidence="14">
    <location>
        <begin position="22"/>
        <end position="839"/>
    </location>
</feature>
<evidence type="ECO:0000256" key="6">
    <source>
        <dbReference type="ARBA" id="ARBA00022729"/>
    </source>
</evidence>
<evidence type="ECO:0000256" key="7">
    <source>
        <dbReference type="ARBA" id="ARBA00023004"/>
    </source>
</evidence>
<dbReference type="InterPro" id="IPR036942">
    <property type="entry name" value="Beta-barrel_TonB_sf"/>
</dbReference>
<dbReference type="RefSeq" id="WP_160592802.1">
    <property type="nucleotide sequence ID" value="NZ_CP047895.1"/>
</dbReference>
<evidence type="ECO:0000256" key="14">
    <source>
        <dbReference type="SAM" id="SignalP"/>
    </source>
</evidence>
<evidence type="ECO:0000259" key="16">
    <source>
        <dbReference type="Pfam" id="PF07715"/>
    </source>
</evidence>
<evidence type="ECO:0000256" key="9">
    <source>
        <dbReference type="ARBA" id="ARBA00023077"/>
    </source>
</evidence>
<evidence type="ECO:0000256" key="10">
    <source>
        <dbReference type="ARBA" id="ARBA00023136"/>
    </source>
</evidence>
<dbReference type="PANTHER" id="PTHR32552:SF89">
    <property type="entry name" value="CATECHOLATE SIDEROPHORE RECEPTOR FIU"/>
    <property type="match status" value="1"/>
</dbReference>
<keyword evidence="10 12" id="KW-0472">Membrane</keyword>
<comment type="subcellular location">
    <subcellularLocation>
        <location evidence="1 12">Cell outer membrane</location>
        <topology evidence="1 12">Multi-pass membrane protein</topology>
    </subcellularLocation>
</comment>
<dbReference type="EMBL" id="CP047895">
    <property type="protein sequence ID" value="QHL90876.1"/>
    <property type="molecule type" value="Genomic_DNA"/>
</dbReference>
<evidence type="ECO:0000313" key="17">
    <source>
        <dbReference type="EMBL" id="QHL90876.1"/>
    </source>
</evidence>
<feature type="domain" description="TonB-dependent receptor plug" evidence="16">
    <location>
        <begin position="64"/>
        <end position="175"/>
    </location>
</feature>
<dbReference type="PROSITE" id="PS52016">
    <property type="entry name" value="TONB_DEPENDENT_REC_3"/>
    <property type="match status" value="1"/>
</dbReference>
<evidence type="ECO:0000256" key="12">
    <source>
        <dbReference type="PROSITE-ProRule" id="PRU01360"/>
    </source>
</evidence>
<dbReference type="GO" id="GO:0009279">
    <property type="term" value="C:cell outer membrane"/>
    <property type="evidence" value="ECO:0007669"/>
    <property type="project" value="UniProtKB-SubCell"/>
</dbReference>
<keyword evidence="2 12" id="KW-0813">Transport</keyword>
<dbReference type="KEGG" id="schy:GVO57_08655"/>
<organism evidence="17 18">
    <name type="scientific">Sphingomonas changnyeongensis</name>
    <dbReference type="NCBI Taxonomy" id="2698679"/>
    <lineage>
        <taxon>Bacteria</taxon>
        <taxon>Pseudomonadati</taxon>
        <taxon>Pseudomonadota</taxon>
        <taxon>Alphaproteobacteria</taxon>
        <taxon>Sphingomonadales</taxon>
        <taxon>Sphingomonadaceae</taxon>
        <taxon>Sphingomonas</taxon>
    </lineage>
</organism>
<dbReference type="Pfam" id="PF00593">
    <property type="entry name" value="TonB_dep_Rec_b-barrel"/>
    <property type="match status" value="1"/>
</dbReference>
<evidence type="ECO:0000256" key="1">
    <source>
        <dbReference type="ARBA" id="ARBA00004571"/>
    </source>
</evidence>
<evidence type="ECO:0000256" key="3">
    <source>
        <dbReference type="ARBA" id="ARBA00022452"/>
    </source>
</evidence>
<dbReference type="InterPro" id="IPR037066">
    <property type="entry name" value="Plug_dom_sf"/>
</dbReference>
<evidence type="ECO:0000259" key="15">
    <source>
        <dbReference type="Pfam" id="PF00593"/>
    </source>
</evidence>
<feature type="domain" description="TonB-dependent receptor-like beta-barrel" evidence="15">
    <location>
        <begin position="470"/>
        <end position="801"/>
    </location>
</feature>
<dbReference type="PANTHER" id="PTHR32552">
    <property type="entry name" value="FERRICHROME IRON RECEPTOR-RELATED"/>
    <property type="match status" value="1"/>
</dbReference>
<dbReference type="Pfam" id="PF07715">
    <property type="entry name" value="Plug"/>
    <property type="match status" value="1"/>
</dbReference>
<evidence type="ECO:0000313" key="18">
    <source>
        <dbReference type="Proteomes" id="UP000464468"/>
    </source>
</evidence>
<keyword evidence="9 13" id="KW-0798">TonB box</keyword>
<evidence type="ECO:0000256" key="8">
    <source>
        <dbReference type="ARBA" id="ARBA00023065"/>
    </source>
</evidence>
<dbReference type="AlphaFoldDB" id="A0A7Z2NW17"/>
<dbReference type="Gene3D" id="2.170.130.10">
    <property type="entry name" value="TonB-dependent receptor, plug domain"/>
    <property type="match status" value="1"/>
</dbReference>
<keyword evidence="17" id="KW-0675">Receptor</keyword>
<name>A0A7Z2NW17_9SPHN</name>
<feature type="signal peptide" evidence="14">
    <location>
        <begin position="1"/>
        <end position="21"/>
    </location>
</feature>
<keyword evidence="8" id="KW-0406">Ion transport</keyword>
<comment type="similarity">
    <text evidence="12 13">Belongs to the TonB-dependent receptor family.</text>
</comment>
<dbReference type="InterPro" id="IPR039426">
    <property type="entry name" value="TonB-dep_rcpt-like"/>
</dbReference>
<keyword evidence="3 12" id="KW-1134">Transmembrane beta strand</keyword>
<reference evidence="17 18" key="1">
    <citation type="submission" date="2020-01" db="EMBL/GenBank/DDBJ databases">
        <title>Sphingomonas sp. C33 whole genome sequece.</title>
        <authorList>
            <person name="Park C."/>
        </authorList>
    </citation>
    <scope>NUCLEOTIDE SEQUENCE [LARGE SCALE GENOMIC DNA]</scope>
    <source>
        <strain evidence="17 18">C33</strain>
    </source>
</reference>
<evidence type="ECO:0000256" key="4">
    <source>
        <dbReference type="ARBA" id="ARBA00022496"/>
    </source>
</evidence>
<gene>
    <name evidence="17" type="ORF">GVO57_08655</name>
</gene>
<keyword evidence="11 12" id="KW-0998">Cell outer membrane</keyword>
<evidence type="ECO:0000256" key="5">
    <source>
        <dbReference type="ARBA" id="ARBA00022692"/>
    </source>
</evidence>
<proteinExistence type="inferred from homology"/>
<protein>
    <submittedName>
        <fullName evidence="17">TonB-dependent receptor</fullName>
    </submittedName>
</protein>
<keyword evidence="7" id="KW-0408">Iron</keyword>
<keyword evidence="4" id="KW-0410">Iron transport</keyword>
<keyword evidence="5 12" id="KW-0812">Transmembrane</keyword>
<dbReference type="InterPro" id="IPR000531">
    <property type="entry name" value="Beta-barrel_TonB"/>
</dbReference>